<proteinExistence type="inferred from homology"/>
<name>A0A2K1KMU8_PHYPA</name>
<dbReference type="InterPro" id="IPR004883">
    <property type="entry name" value="LOB"/>
</dbReference>
<evidence type="ECO:0000313" key="4">
    <source>
        <dbReference type="EMBL" id="PNR55091.1"/>
    </source>
</evidence>
<dbReference type="GO" id="GO:0005634">
    <property type="term" value="C:nucleus"/>
    <property type="evidence" value="ECO:0000318"/>
    <property type="project" value="GO_Central"/>
</dbReference>
<feature type="region of interest" description="Disordered" evidence="2">
    <location>
        <begin position="330"/>
        <end position="350"/>
    </location>
</feature>
<dbReference type="EMBL" id="ABEU02000004">
    <property type="protein sequence ID" value="PNR55091.1"/>
    <property type="molecule type" value="Genomic_DNA"/>
</dbReference>
<dbReference type="FunCoup" id="A0A2K1KMU8">
    <property type="interactions" value="67"/>
</dbReference>
<dbReference type="GO" id="GO:0045893">
    <property type="term" value="P:positive regulation of DNA-templated transcription"/>
    <property type="evidence" value="ECO:0000318"/>
    <property type="project" value="GO_Central"/>
</dbReference>
<dbReference type="PANTHER" id="PTHR31529">
    <property type="entry name" value="LOB DOMAIN CONTAINING PROTEIN"/>
    <property type="match status" value="1"/>
</dbReference>
<dbReference type="PANTHER" id="PTHR31529:SF4">
    <property type="entry name" value="LOB DOMAIN-CONTAINING PROTEIN 30"/>
    <property type="match status" value="1"/>
</dbReference>
<protein>
    <recommendedName>
        <fullName evidence="3">LOB domain-containing protein</fullName>
    </recommendedName>
</protein>
<dbReference type="AlphaFoldDB" id="A0A2K1KMU8"/>
<evidence type="ECO:0000256" key="1">
    <source>
        <dbReference type="ARBA" id="ARBA00005474"/>
    </source>
</evidence>
<sequence>MRVGCLIIATFSGFTCFEKHIVSRLASPGSTTLRKLVGGERVTSAVTGWGLGTNVDLEDRRKRHPEGSDELLLSGQDLEIWNPEAIRGALESWSGKDKDQLDNWGHQLAERNNPSGSKTQNLDTSGKEPGATDSTSAGCTEQECGGALDNATRTSSPVTTARTGGGTNPNHSARRKGAGVGYSSSMNNGAPCGACKFLRRKCVRGCIFAPYFSAEQGASKFAAVHKVFGASNVAKLLVHIPTPHRSDAVLTISYEAQARLSDPVYGCVATIFALQQQVSSLQAELAMVQAQLADRQAHLQQTHHQQRIVFNQPPPEYMQQHHLVDQAHVSSSPGLSMGMPGRSSAADTYSNSRVKEEVGYRLQGMQQAAHHYFGMPSSSMEPTSAAQSLLSSLQKTRSVSMEDQPDEGELQALASLLRRK</sequence>
<gene>
    <name evidence="4" type="ORF">PHYPA_005984</name>
</gene>
<feature type="compositionally biased region" description="Low complexity" evidence="2">
    <location>
        <begin position="330"/>
        <end position="344"/>
    </location>
</feature>
<evidence type="ECO:0000313" key="6">
    <source>
        <dbReference type="Proteomes" id="UP000006727"/>
    </source>
</evidence>
<feature type="compositionally biased region" description="Polar residues" evidence="2">
    <location>
        <begin position="151"/>
        <end position="162"/>
    </location>
</feature>
<dbReference type="Gramene" id="Pp3c4_9600V3.1">
    <property type="protein sequence ID" value="Pp3c4_9600V3.1"/>
    <property type="gene ID" value="Pp3c4_9600"/>
</dbReference>
<dbReference type="STRING" id="3218.A0A2K1KMU8"/>
<comment type="similarity">
    <text evidence="1">Belongs to the LOB domain-containing protein family.</text>
</comment>
<evidence type="ECO:0000256" key="2">
    <source>
        <dbReference type="SAM" id="MobiDB-lite"/>
    </source>
</evidence>
<evidence type="ECO:0000259" key="3">
    <source>
        <dbReference type="PROSITE" id="PS50891"/>
    </source>
</evidence>
<keyword evidence="6" id="KW-1185">Reference proteome</keyword>
<dbReference type="Pfam" id="PF03195">
    <property type="entry name" value="LOB"/>
    <property type="match status" value="1"/>
</dbReference>
<reference evidence="4 6" key="1">
    <citation type="journal article" date="2008" name="Science">
        <title>The Physcomitrella genome reveals evolutionary insights into the conquest of land by plants.</title>
        <authorList>
            <person name="Rensing S."/>
            <person name="Lang D."/>
            <person name="Zimmer A."/>
            <person name="Terry A."/>
            <person name="Salamov A."/>
            <person name="Shapiro H."/>
            <person name="Nishiyama T."/>
            <person name="Perroud P.-F."/>
            <person name="Lindquist E."/>
            <person name="Kamisugi Y."/>
            <person name="Tanahashi T."/>
            <person name="Sakakibara K."/>
            <person name="Fujita T."/>
            <person name="Oishi K."/>
            <person name="Shin-I T."/>
            <person name="Kuroki Y."/>
            <person name="Toyoda A."/>
            <person name="Suzuki Y."/>
            <person name="Hashimoto A."/>
            <person name="Yamaguchi K."/>
            <person name="Sugano A."/>
            <person name="Kohara Y."/>
            <person name="Fujiyama A."/>
            <person name="Anterola A."/>
            <person name="Aoki S."/>
            <person name="Ashton N."/>
            <person name="Barbazuk W.B."/>
            <person name="Barker E."/>
            <person name="Bennetzen J."/>
            <person name="Bezanilla M."/>
            <person name="Blankenship R."/>
            <person name="Cho S.H."/>
            <person name="Dutcher S."/>
            <person name="Estelle M."/>
            <person name="Fawcett J.A."/>
            <person name="Gundlach H."/>
            <person name="Hanada K."/>
            <person name="Heyl A."/>
            <person name="Hicks K.A."/>
            <person name="Hugh J."/>
            <person name="Lohr M."/>
            <person name="Mayer K."/>
            <person name="Melkozernov A."/>
            <person name="Murata T."/>
            <person name="Nelson D."/>
            <person name="Pils B."/>
            <person name="Prigge M."/>
            <person name="Reiss B."/>
            <person name="Renner T."/>
            <person name="Rombauts S."/>
            <person name="Rushton P."/>
            <person name="Sanderfoot A."/>
            <person name="Schween G."/>
            <person name="Shiu S.-H."/>
            <person name="Stueber K."/>
            <person name="Theodoulou F.L."/>
            <person name="Tu H."/>
            <person name="Van de Peer Y."/>
            <person name="Verrier P.J."/>
            <person name="Waters E."/>
            <person name="Wood A."/>
            <person name="Yang L."/>
            <person name="Cove D."/>
            <person name="Cuming A."/>
            <person name="Hasebe M."/>
            <person name="Lucas S."/>
            <person name="Mishler D.B."/>
            <person name="Reski R."/>
            <person name="Grigoriev I."/>
            <person name="Quatrano R.S."/>
            <person name="Boore J.L."/>
        </authorList>
    </citation>
    <scope>NUCLEOTIDE SEQUENCE [LARGE SCALE GENOMIC DNA]</scope>
    <source>
        <strain evidence="5 6">cv. Gransden 2004</strain>
    </source>
</reference>
<organism evidence="4">
    <name type="scientific">Physcomitrium patens</name>
    <name type="common">Spreading-leaved earth moss</name>
    <name type="synonym">Physcomitrella patens</name>
    <dbReference type="NCBI Taxonomy" id="3218"/>
    <lineage>
        <taxon>Eukaryota</taxon>
        <taxon>Viridiplantae</taxon>
        <taxon>Streptophyta</taxon>
        <taxon>Embryophyta</taxon>
        <taxon>Bryophyta</taxon>
        <taxon>Bryophytina</taxon>
        <taxon>Bryopsida</taxon>
        <taxon>Funariidae</taxon>
        <taxon>Funariales</taxon>
        <taxon>Funariaceae</taxon>
        <taxon>Physcomitrium</taxon>
    </lineage>
</organism>
<feature type="domain" description="LOB" evidence="3">
    <location>
        <begin position="190"/>
        <end position="292"/>
    </location>
</feature>
<dbReference type="Gramene" id="Pp3c4_9600V3.2">
    <property type="protein sequence ID" value="Pp3c4_9600V3.2"/>
    <property type="gene ID" value="Pp3c4_9600"/>
</dbReference>
<dbReference type="Proteomes" id="UP000006727">
    <property type="component" value="Chromosome 4"/>
</dbReference>
<feature type="compositionally biased region" description="Polar residues" evidence="2">
    <location>
        <begin position="110"/>
        <end position="124"/>
    </location>
</feature>
<feature type="region of interest" description="Disordered" evidence="2">
    <location>
        <begin position="107"/>
        <end position="180"/>
    </location>
</feature>
<dbReference type="EnsemblPlants" id="Pp3c4_9600V3.1">
    <property type="protein sequence ID" value="Pp3c4_9600V3.1"/>
    <property type="gene ID" value="Pp3c4_9600"/>
</dbReference>
<dbReference type="GO" id="GO:0009755">
    <property type="term" value="P:hormone-mediated signaling pathway"/>
    <property type="evidence" value="ECO:0000318"/>
    <property type="project" value="GO_Central"/>
</dbReference>
<feature type="region of interest" description="Disordered" evidence="2">
    <location>
        <begin position="376"/>
        <end position="407"/>
    </location>
</feature>
<dbReference type="PaxDb" id="3218-PP1S190_23V6.1"/>
<dbReference type="EnsemblPlants" id="Pp3c4_9600V3.2">
    <property type="protein sequence ID" value="Pp3c4_9600V3.2"/>
    <property type="gene ID" value="Pp3c4_9600"/>
</dbReference>
<reference evidence="5" key="3">
    <citation type="submission" date="2020-12" db="UniProtKB">
        <authorList>
            <consortium name="EnsemblPlants"/>
        </authorList>
    </citation>
    <scope>IDENTIFICATION</scope>
</reference>
<accession>A0A2K1KMU8</accession>
<reference evidence="4 6" key="2">
    <citation type="journal article" date="2018" name="Plant J.">
        <title>The Physcomitrella patens chromosome-scale assembly reveals moss genome structure and evolution.</title>
        <authorList>
            <person name="Lang D."/>
            <person name="Ullrich K.K."/>
            <person name="Murat F."/>
            <person name="Fuchs J."/>
            <person name="Jenkins J."/>
            <person name="Haas F.B."/>
            <person name="Piednoel M."/>
            <person name="Gundlach H."/>
            <person name="Van Bel M."/>
            <person name="Meyberg R."/>
            <person name="Vives C."/>
            <person name="Morata J."/>
            <person name="Symeonidi A."/>
            <person name="Hiss M."/>
            <person name="Muchero W."/>
            <person name="Kamisugi Y."/>
            <person name="Saleh O."/>
            <person name="Blanc G."/>
            <person name="Decker E.L."/>
            <person name="van Gessel N."/>
            <person name="Grimwood J."/>
            <person name="Hayes R.D."/>
            <person name="Graham S.W."/>
            <person name="Gunter L.E."/>
            <person name="McDaniel S.F."/>
            <person name="Hoernstein S.N.W."/>
            <person name="Larsson A."/>
            <person name="Li F.W."/>
            <person name="Perroud P.F."/>
            <person name="Phillips J."/>
            <person name="Ranjan P."/>
            <person name="Rokshar D.S."/>
            <person name="Rothfels C.J."/>
            <person name="Schneider L."/>
            <person name="Shu S."/>
            <person name="Stevenson D.W."/>
            <person name="Thummler F."/>
            <person name="Tillich M."/>
            <person name="Villarreal Aguilar J.C."/>
            <person name="Widiez T."/>
            <person name="Wong G.K."/>
            <person name="Wymore A."/>
            <person name="Zhang Y."/>
            <person name="Zimmer A.D."/>
            <person name="Quatrano R.S."/>
            <person name="Mayer K.F.X."/>
            <person name="Goodstein D."/>
            <person name="Casacuberta J.M."/>
            <person name="Vandepoele K."/>
            <person name="Reski R."/>
            <person name="Cuming A.C."/>
            <person name="Tuskan G.A."/>
            <person name="Maumus F."/>
            <person name="Salse J."/>
            <person name="Schmutz J."/>
            <person name="Rensing S.A."/>
        </authorList>
    </citation>
    <scope>NUCLEOTIDE SEQUENCE [LARGE SCALE GENOMIC DNA]</scope>
    <source>
        <strain evidence="5 6">cv. Gransden 2004</strain>
    </source>
</reference>
<evidence type="ECO:0000313" key="5">
    <source>
        <dbReference type="EnsemblPlants" id="Pp3c4_9600V3.1"/>
    </source>
</evidence>
<dbReference type="PROSITE" id="PS50891">
    <property type="entry name" value="LOB"/>
    <property type="match status" value="1"/>
</dbReference>
<dbReference type="InParanoid" id="A0A2K1KMU8"/>
<feature type="compositionally biased region" description="Low complexity" evidence="2">
    <location>
        <begin position="384"/>
        <end position="394"/>
    </location>
</feature>